<feature type="compositionally biased region" description="Basic and acidic residues" evidence="4">
    <location>
        <begin position="93"/>
        <end position="105"/>
    </location>
</feature>
<accession>A0A7I8W5W7</accession>
<feature type="domain" description="Coiled-coil" evidence="5">
    <location>
        <begin position="126"/>
        <end position="205"/>
    </location>
</feature>
<name>A0A7I8W5W7_9ANNE</name>
<comment type="subcellular location">
    <subcellularLocation>
        <location evidence="1">Midbody</location>
    </subcellularLocation>
</comment>
<evidence type="ECO:0000256" key="4">
    <source>
        <dbReference type="SAM" id="MobiDB-lite"/>
    </source>
</evidence>
<dbReference type="GO" id="GO:0006366">
    <property type="term" value="P:transcription by RNA polymerase II"/>
    <property type="evidence" value="ECO:0007669"/>
    <property type="project" value="TreeGrafter"/>
</dbReference>
<proteinExistence type="inferred from homology"/>
<dbReference type="PANTHER" id="PTHR21680">
    <property type="entry name" value="COILED-COIL DOMAIN-CONTAINING PROTEIN 124"/>
    <property type="match status" value="1"/>
</dbReference>
<feature type="compositionally biased region" description="Basic and acidic residues" evidence="4">
    <location>
        <begin position="52"/>
        <end position="79"/>
    </location>
</feature>
<dbReference type="PANTHER" id="PTHR21680:SF0">
    <property type="entry name" value="COILED-COIL DOMAIN-CONTAINING PROTEIN 124"/>
    <property type="match status" value="1"/>
</dbReference>
<evidence type="ECO:0000256" key="1">
    <source>
        <dbReference type="ARBA" id="ARBA00004214"/>
    </source>
</evidence>
<dbReference type="Proteomes" id="UP000549394">
    <property type="component" value="Unassembled WGS sequence"/>
</dbReference>
<evidence type="ECO:0000313" key="7">
    <source>
        <dbReference type="Proteomes" id="UP000549394"/>
    </source>
</evidence>
<feature type="region of interest" description="Disordered" evidence="4">
    <location>
        <begin position="1"/>
        <end position="130"/>
    </location>
</feature>
<gene>
    <name evidence="6" type="ORF">DGYR_LOCUS11233</name>
</gene>
<dbReference type="Pfam" id="PF06244">
    <property type="entry name" value="Ccdc124"/>
    <property type="match status" value="1"/>
</dbReference>
<reference evidence="6 7" key="1">
    <citation type="submission" date="2020-08" db="EMBL/GenBank/DDBJ databases">
        <authorList>
            <person name="Hejnol A."/>
        </authorList>
    </citation>
    <scope>NUCLEOTIDE SEQUENCE [LARGE SCALE GENOMIC DNA]</scope>
</reference>
<protein>
    <submittedName>
        <fullName evidence="6">DgyrCDS11903</fullName>
    </submittedName>
</protein>
<feature type="compositionally biased region" description="Polar residues" evidence="4">
    <location>
        <begin position="108"/>
        <end position="119"/>
    </location>
</feature>
<dbReference type="EMBL" id="CAJFCJ010000019">
    <property type="protein sequence ID" value="CAD5123565.1"/>
    <property type="molecule type" value="Genomic_DNA"/>
</dbReference>
<keyword evidence="7" id="KW-1185">Reference proteome</keyword>
<organism evidence="6 7">
    <name type="scientific">Dimorphilus gyrociliatus</name>
    <dbReference type="NCBI Taxonomy" id="2664684"/>
    <lineage>
        <taxon>Eukaryota</taxon>
        <taxon>Metazoa</taxon>
        <taxon>Spiralia</taxon>
        <taxon>Lophotrochozoa</taxon>
        <taxon>Annelida</taxon>
        <taxon>Polychaeta</taxon>
        <taxon>Polychaeta incertae sedis</taxon>
        <taxon>Dinophilidae</taxon>
        <taxon>Dimorphilus</taxon>
    </lineage>
</organism>
<evidence type="ECO:0000313" key="6">
    <source>
        <dbReference type="EMBL" id="CAD5123565.1"/>
    </source>
</evidence>
<dbReference type="GO" id="GO:0003713">
    <property type="term" value="F:transcription coactivator activity"/>
    <property type="evidence" value="ECO:0007669"/>
    <property type="project" value="TreeGrafter"/>
</dbReference>
<dbReference type="AlphaFoldDB" id="A0A7I8W5W7"/>
<evidence type="ECO:0000256" key="2">
    <source>
        <dbReference type="ARBA" id="ARBA00008296"/>
    </source>
</evidence>
<dbReference type="InterPro" id="IPR054414">
    <property type="entry name" value="Ccdc124/Oxs1_C"/>
</dbReference>
<evidence type="ECO:0000256" key="3">
    <source>
        <dbReference type="ARBA" id="ARBA00023054"/>
    </source>
</evidence>
<sequence>MPKKFKGENTKAVVARQRKADARHEREERIAKQKEDEYWKDDDKHIARKQQRKEEKEKKRQEQLERKLENQKALEDELKALPSKKSTKPAKVTRHEIQERKETVDHGTLSSSARTSISEEQPLEENLNHMTLDGEEARNVDEALSILGKQDHSDRHPERRLKATFAAFEAKHLPRLKAENPHLRLSQLKQMLTKDWMKSEENPMNMHPTTYNYKP</sequence>
<dbReference type="GO" id="GO:0005634">
    <property type="term" value="C:nucleus"/>
    <property type="evidence" value="ECO:0007669"/>
    <property type="project" value="TreeGrafter"/>
</dbReference>
<comment type="similarity">
    <text evidence="2">Belongs to the CCDC124 family.</text>
</comment>
<keyword evidence="3" id="KW-0175">Coiled coil</keyword>
<dbReference type="GO" id="GO:0030496">
    <property type="term" value="C:midbody"/>
    <property type="evidence" value="ECO:0007669"/>
    <property type="project" value="UniProtKB-SubCell"/>
</dbReference>
<dbReference type="OrthoDB" id="76412at2759"/>
<dbReference type="InterPro" id="IPR010422">
    <property type="entry name" value="Ccdc124/Oxs1"/>
</dbReference>
<feature type="compositionally biased region" description="Basic and acidic residues" evidence="4">
    <location>
        <begin position="18"/>
        <end position="45"/>
    </location>
</feature>
<comment type="caution">
    <text evidence="6">The sequence shown here is derived from an EMBL/GenBank/DDBJ whole genome shotgun (WGS) entry which is preliminary data.</text>
</comment>
<evidence type="ECO:0000259" key="5">
    <source>
        <dbReference type="Pfam" id="PF06244"/>
    </source>
</evidence>